<evidence type="ECO:0000313" key="1">
    <source>
        <dbReference type="EMBL" id="SDY57347.1"/>
    </source>
</evidence>
<keyword evidence="2" id="KW-1185">Reference proteome</keyword>
<protein>
    <submittedName>
        <fullName evidence="1">Uncharacterized protein</fullName>
    </submittedName>
</protein>
<dbReference type="Proteomes" id="UP000199026">
    <property type="component" value="Unassembled WGS sequence"/>
</dbReference>
<gene>
    <name evidence="1" type="ORF">SAMN05444486_102845</name>
</gene>
<sequence>MPALEQLHDPFLAGCGKKGRPADLAGRFEFWGFLALEAISEFDAKADGFVVCETHRTN</sequence>
<dbReference type="AlphaFoldDB" id="A0A1H3KYN6"/>
<accession>A0A1H3KYN6</accession>
<dbReference type="EMBL" id="FNPR01000002">
    <property type="protein sequence ID" value="SDY57347.1"/>
    <property type="molecule type" value="Genomic_DNA"/>
</dbReference>
<evidence type="ECO:0000313" key="2">
    <source>
        <dbReference type="Proteomes" id="UP000199026"/>
    </source>
</evidence>
<proteinExistence type="predicted"/>
<organism evidence="1 2">
    <name type="scientific">Lentibacter algarum</name>
    <dbReference type="NCBI Taxonomy" id="576131"/>
    <lineage>
        <taxon>Bacteria</taxon>
        <taxon>Pseudomonadati</taxon>
        <taxon>Pseudomonadota</taxon>
        <taxon>Alphaproteobacteria</taxon>
        <taxon>Rhodobacterales</taxon>
        <taxon>Roseobacteraceae</taxon>
        <taxon>Lentibacter</taxon>
    </lineage>
</organism>
<name>A0A1H3KYN6_9RHOB</name>
<reference evidence="1 2" key="1">
    <citation type="submission" date="2016-10" db="EMBL/GenBank/DDBJ databases">
        <authorList>
            <person name="de Groot N.N."/>
        </authorList>
    </citation>
    <scope>NUCLEOTIDE SEQUENCE [LARGE SCALE GENOMIC DNA]</scope>
    <source>
        <strain evidence="1 2">DSM 24677</strain>
    </source>
</reference>